<evidence type="ECO:0000259" key="2">
    <source>
        <dbReference type="Pfam" id="PF07833"/>
    </source>
</evidence>
<dbReference type="EMBL" id="BORR01000001">
    <property type="protein sequence ID" value="GIO35566.1"/>
    <property type="molecule type" value="Genomic_DNA"/>
</dbReference>
<organism evidence="3 4">
    <name type="scientific">Paenibacillus antibioticophila</name>
    <dbReference type="NCBI Taxonomy" id="1274374"/>
    <lineage>
        <taxon>Bacteria</taxon>
        <taxon>Bacillati</taxon>
        <taxon>Bacillota</taxon>
        <taxon>Bacilli</taxon>
        <taxon>Bacillales</taxon>
        <taxon>Paenibacillaceae</taxon>
        <taxon>Paenibacillus</taxon>
    </lineage>
</organism>
<dbReference type="AlphaFoldDB" id="A0A919XNM8"/>
<reference evidence="3 4" key="1">
    <citation type="submission" date="2021-03" db="EMBL/GenBank/DDBJ databases">
        <title>Antimicrobial resistance genes in bacteria isolated from Japanese honey, and their potential for conferring macrolide and lincosamide resistance in the American foulbrood pathogen Paenibacillus larvae.</title>
        <authorList>
            <person name="Okamoto M."/>
            <person name="Kumagai M."/>
            <person name="Kanamori H."/>
            <person name="Takamatsu D."/>
        </authorList>
    </citation>
    <scope>NUCLEOTIDE SEQUENCE [LARGE SCALE GENOMIC DNA]</scope>
    <source>
        <strain evidence="3 4">J41TS12</strain>
    </source>
</reference>
<name>A0A919XNM8_9BACL</name>
<dbReference type="Gene3D" id="3.30.457.10">
    <property type="entry name" value="Copper amine oxidase-like, N-terminal domain"/>
    <property type="match status" value="1"/>
</dbReference>
<keyword evidence="4" id="KW-1185">Reference proteome</keyword>
<keyword evidence="1" id="KW-0732">Signal</keyword>
<dbReference type="InterPro" id="IPR012854">
    <property type="entry name" value="Cu_amine_oxidase-like_N"/>
</dbReference>
<evidence type="ECO:0000313" key="3">
    <source>
        <dbReference type="EMBL" id="GIO35566.1"/>
    </source>
</evidence>
<accession>A0A919XNM8</accession>
<proteinExistence type="predicted"/>
<evidence type="ECO:0000256" key="1">
    <source>
        <dbReference type="SAM" id="SignalP"/>
    </source>
</evidence>
<dbReference type="Proteomes" id="UP000681162">
    <property type="component" value="Unassembled WGS sequence"/>
</dbReference>
<dbReference type="SUPFAM" id="SSF55383">
    <property type="entry name" value="Copper amine oxidase, domain N"/>
    <property type="match status" value="2"/>
</dbReference>
<comment type="caution">
    <text evidence="3">The sequence shown here is derived from an EMBL/GenBank/DDBJ whole genome shotgun (WGS) entry which is preliminary data.</text>
</comment>
<dbReference type="RefSeq" id="WP_249412826.1">
    <property type="nucleotide sequence ID" value="NZ_BORR01000001.1"/>
</dbReference>
<sequence length="284" mass="31234">MKYASVFLGVILAGMIVMGPASAVHAGPGNKIQIDGAVIASDVNPETKNGRFMVPLRMISENLGAEVNWSPSEVTLIKNQIKATLKLNSSVALKNGESVKLDVNPYLKSNRILVPLRFIAETFGCTVSYNNATVSIDTPPLLIDQVEIKALQHEYHMTMGGVVQQVKANTYHEAIYNIFVENKGIKVDAPAKFSWSVHDAEAGSYYKIGQFDFLDGNGDSVQRFDIYSLVNMGKHLPESPEVLLYDGTEEQWYLFSVDARDAVNQMMNRAAQNGFLTVISNTVP</sequence>
<feature type="domain" description="Copper amine oxidase-like N-terminal" evidence="2">
    <location>
        <begin position="33"/>
        <end position="136"/>
    </location>
</feature>
<dbReference type="Pfam" id="PF07833">
    <property type="entry name" value="Cu_amine_oxidN1"/>
    <property type="match status" value="1"/>
</dbReference>
<feature type="signal peptide" evidence="1">
    <location>
        <begin position="1"/>
        <end position="23"/>
    </location>
</feature>
<evidence type="ECO:0000313" key="4">
    <source>
        <dbReference type="Proteomes" id="UP000681162"/>
    </source>
</evidence>
<feature type="chain" id="PRO_5037413644" description="Copper amine oxidase-like N-terminal domain-containing protein" evidence="1">
    <location>
        <begin position="24"/>
        <end position="284"/>
    </location>
</feature>
<protein>
    <recommendedName>
        <fullName evidence="2">Copper amine oxidase-like N-terminal domain-containing protein</fullName>
    </recommendedName>
</protein>
<gene>
    <name evidence="3" type="ORF">J41TS12_04270</name>
</gene>
<dbReference type="InterPro" id="IPR036582">
    <property type="entry name" value="Mao_N_sf"/>
</dbReference>